<feature type="region of interest" description="Disordered" evidence="1">
    <location>
        <begin position="34"/>
        <end position="69"/>
    </location>
</feature>
<reference evidence="3" key="1">
    <citation type="submission" date="2013-02" db="EMBL/GenBank/DDBJ databases">
        <authorList>
            <person name="Hughes D."/>
        </authorList>
    </citation>
    <scope>NUCLEOTIDE SEQUENCE</scope>
    <source>
        <strain>Durham</strain>
        <strain evidence="3">NC isolate 2 -- Noor lab</strain>
    </source>
</reference>
<accession>T1GKA1</accession>
<evidence type="ECO:0000313" key="3">
    <source>
        <dbReference type="Proteomes" id="UP000015102"/>
    </source>
</evidence>
<name>T1GKA1_MEGSC</name>
<reference evidence="2" key="2">
    <citation type="submission" date="2015-06" db="UniProtKB">
        <authorList>
            <consortium name="EnsemblMetazoa"/>
        </authorList>
    </citation>
    <scope>IDENTIFICATION</scope>
</reference>
<dbReference type="EMBL" id="CAQQ02003872">
    <property type="status" value="NOT_ANNOTATED_CDS"/>
    <property type="molecule type" value="Genomic_DNA"/>
</dbReference>
<dbReference type="AlphaFoldDB" id="T1GKA1"/>
<proteinExistence type="predicted"/>
<keyword evidence="3" id="KW-1185">Reference proteome</keyword>
<dbReference type="EMBL" id="CAQQ02003873">
    <property type="status" value="NOT_ANNOTATED_CDS"/>
    <property type="molecule type" value="Genomic_DNA"/>
</dbReference>
<feature type="compositionally biased region" description="Basic and acidic residues" evidence="1">
    <location>
        <begin position="59"/>
        <end position="69"/>
    </location>
</feature>
<sequence>MGSIGNSQASHSMSVSPFCEMSLERFWPFIARSSSVPPHFTPKAIRADFKRSKPSKTNSSHEEKADKSK</sequence>
<dbReference type="EnsemblMetazoa" id="MESCA003920-RA">
    <property type="protein sequence ID" value="MESCA003920-PA"/>
    <property type="gene ID" value="MESCA003920"/>
</dbReference>
<evidence type="ECO:0000313" key="2">
    <source>
        <dbReference type="EnsemblMetazoa" id="MESCA003920-PA"/>
    </source>
</evidence>
<dbReference type="HOGENOM" id="CLU_2778781_0_0_1"/>
<dbReference type="Proteomes" id="UP000015102">
    <property type="component" value="Unassembled WGS sequence"/>
</dbReference>
<protein>
    <submittedName>
        <fullName evidence="2">Uncharacterized protein</fullName>
    </submittedName>
</protein>
<organism evidence="2 3">
    <name type="scientific">Megaselia scalaris</name>
    <name type="common">Humpbacked fly</name>
    <name type="synonym">Phora scalaris</name>
    <dbReference type="NCBI Taxonomy" id="36166"/>
    <lineage>
        <taxon>Eukaryota</taxon>
        <taxon>Metazoa</taxon>
        <taxon>Ecdysozoa</taxon>
        <taxon>Arthropoda</taxon>
        <taxon>Hexapoda</taxon>
        <taxon>Insecta</taxon>
        <taxon>Pterygota</taxon>
        <taxon>Neoptera</taxon>
        <taxon>Endopterygota</taxon>
        <taxon>Diptera</taxon>
        <taxon>Brachycera</taxon>
        <taxon>Muscomorpha</taxon>
        <taxon>Platypezoidea</taxon>
        <taxon>Phoridae</taxon>
        <taxon>Megaseliini</taxon>
        <taxon>Megaselia</taxon>
    </lineage>
</organism>
<evidence type="ECO:0000256" key="1">
    <source>
        <dbReference type="SAM" id="MobiDB-lite"/>
    </source>
</evidence>